<sequence length="128" mass="13971">MMDSTLTIAPDLLVQDKQAEQLGSRAKLSAHQLTDAERKKLKKISQDFEALFTGMMLKSMRATVPEDKLTGGGKAEETYRYMLDQEYAAAAAKRGGTNSIASMVEKELLKRYAVPAQKKGGGTAGEEQ</sequence>
<keyword evidence="3" id="KW-1185">Reference proteome</keyword>
<dbReference type="EMBL" id="CP001089">
    <property type="protein sequence ID" value="ACD96983.1"/>
    <property type="molecule type" value="Genomic_DNA"/>
</dbReference>
<keyword evidence="2" id="KW-0969">Cilium</keyword>
<reference evidence="2 3" key="1">
    <citation type="submission" date="2008-05" db="EMBL/GenBank/DDBJ databases">
        <title>Complete sequence of chromosome of Geobacter lovleyi SZ.</title>
        <authorList>
            <consortium name="US DOE Joint Genome Institute"/>
            <person name="Lucas S."/>
            <person name="Copeland A."/>
            <person name="Lapidus A."/>
            <person name="Glavina del Rio T."/>
            <person name="Dalin E."/>
            <person name="Tice H."/>
            <person name="Bruce D."/>
            <person name="Goodwin L."/>
            <person name="Pitluck S."/>
            <person name="Chertkov O."/>
            <person name="Meincke L."/>
            <person name="Brettin T."/>
            <person name="Detter J.C."/>
            <person name="Han C."/>
            <person name="Tapia R."/>
            <person name="Kuske C.R."/>
            <person name="Schmutz J."/>
            <person name="Larimer F."/>
            <person name="Land M."/>
            <person name="Hauser L."/>
            <person name="Kyrpides N."/>
            <person name="Mikhailova N."/>
            <person name="Sung Y."/>
            <person name="Fletcher K.E."/>
            <person name="Ritalahti K.M."/>
            <person name="Loeffler F.E."/>
            <person name="Richardson P."/>
        </authorList>
    </citation>
    <scope>NUCLEOTIDE SEQUENCE [LARGE SCALE GENOMIC DNA]</scope>
    <source>
        <strain evidence="3">ATCC BAA-1151 / DSM 17278 / SZ</strain>
    </source>
</reference>
<dbReference type="KEGG" id="glo:Glov_3277"/>
<keyword evidence="2" id="KW-0282">Flagellum</keyword>
<feature type="domain" description="Flagellar protein FlgJ N-terminal" evidence="1">
    <location>
        <begin position="58"/>
        <end position="106"/>
    </location>
</feature>
<dbReference type="Proteomes" id="UP000002420">
    <property type="component" value="Chromosome"/>
</dbReference>
<evidence type="ECO:0000313" key="2">
    <source>
        <dbReference type="EMBL" id="ACD96983.1"/>
    </source>
</evidence>
<dbReference type="AlphaFoldDB" id="B3EAV0"/>
<evidence type="ECO:0000259" key="1">
    <source>
        <dbReference type="Pfam" id="PF10135"/>
    </source>
</evidence>
<dbReference type="Pfam" id="PF10135">
    <property type="entry name" value="Rod-binding"/>
    <property type="match status" value="1"/>
</dbReference>
<accession>B3EAV0</accession>
<gene>
    <name evidence="2" type="ordered locus">Glov_3277</name>
</gene>
<dbReference type="eggNOG" id="COG3951">
    <property type="taxonomic scope" value="Bacteria"/>
</dbReference>
<dbReference type="InterPro" id="IPR019301">
    <property type="entry name" value="Flagellar_prot_FlgJ_N"/>
</dbReference>
<evidence type="ECO:0000313" key="3">
    <source>
        <dbReference type="Proteomes" id="UP000002420"/>
    </source>
</evidence>
<organism evidence="2 3">
    <name type="scientific">Trichlorobacter lovleyi (strain ATCC BAA-1151 / DSM 17278 / SZ)</name>
    <name type="common">Geobacter lovleyi</name>
    <dbReference type="NCBI Taxonomy" id="398767"/>
    <lineage>
        <taxon>Bacteria</taxon>
        <taxon>Pseudomonadati</taxon>
        <taxon>Thermodesulfobacteriota</taxon>
        <taxon>Desulfuromonadia</taxon>
        <taxon>Geobacterales</taxon>
        <taxon>Geobacteraceae</taxon>
        <taxon>Trichlorobacter</taxon>
    </lineage>
</organism>
<dbReference type="RefSeq" id="WP_012471307.1">
    <property type="nucleotide sequence ID" value="NC_010814.1"/>
</dbReference>
<keyword evidence="2" id="KW-0966">Cell projection</keyword>
<protein>
    <submittedName>
        <fullName evidence="2">Flagellar protein FlgJ-like protein</fullName>
    </submittedName>
</protein>
<dbReference type="STRING" id="398767.Glov_3277"/>
<proteinExistence type="predicted"/>
<name>B3EAV0_TRIL1</name>
<dbReference type="HOGENOM" id="CLU_155700_1_0_7"/>